<dbReference type="CDD" id="cd00586">
    <property type="entry name" value="4HBT"/>
    <property type="match status" value="1"/>
</dbReference>
<dbReference type="InterPro" id="IPR029069">
    <property type="entry name" value="HotDog_dom_sf"/>
</dbReference>
<gene>
    <name evidence="3" type="ORF">H9632_08445</name>
</gene>
<dbReference type="Proteomes" id="UP000600565">
    <property type="component" value="Unassembled WGS sequence"/>
</dbReference>
<proteinExistence type="inferred from homology"/>
<evidence type="ECO:0000256" key="2">
    <source>
        <dbReference type="ARBA" id="ARBA00022801"/>
    </source>
</evidence>
<dbReference type="Gene3D" id="3.10.129.10">
    <property type="entry name" value="Hotdog Thioesterase"/>
    <property type="match status" value="1"/>
</dbReference>
<dbReference type="EMBL" id="JACSPW010000006">
    <property type="protein sequence ID" value="MBD8033093.1"/>
    <property type="molecule type" value="Genomic_DNA"/>
</dbReference>
<evidence type="ECO:0000313" key="3">
    <source>
        <dbReference type="EMBL" id="MBD8033093.1"/>
    </source>
</evidence>
<keyword evidence="4" id="KW-1185">Reference proteome</keyword>
<organism evidence="3 4">
    <name type="scientific">Solibacillus merdavium</name>
    <dbReference type="NCBI Taxonomy" id="2762218"/>
    <lineage>
        <taxon>Bacteria</taxon>
        <taxon>Bacillati</taxon>
        <taxon>Bacillota</taxon>
        <taxon>Bacilli</taxon>
        <taxon>Bacillales</taxon>
        <taxon>Caryophanaceae</taxon>
        <taxon>Solibacillus</taxon>
    </lineage>
</organism>
<sequence>MKTIPEVDIYVRYCETDAGGHVSNTSYFLYYEEARTKFFEAINFSGKDRKSFNFIVARLESNFIKQSYASQILRVSTGVSNIGTKSYTLEHEIKDAHTGALIANGSSVIVCYNFQDQHSIEIPMELRKALEEYLITTR</sequence>
<comment type="caution">
    <text evidence="3">The sequence shown here is derived from an EMBL/GenBank/DDBJ whole genome shotgun (WGS) entry which is preliminary data.</text>
</comment>
<dbReference type="PANTHER" id="PTHR31793">
    <property type="entry name" value="4-HYDROXYBENZOYL-COA THIOESTERASE FAMILY MEMBER"/>
    <property type="match status" value="1"/>
</dbReference>
<accession>A0ABR8XMC3</accession>
<dbReference type="PANTHER" id="PTHR31793:SF27">
    <property type="entry name" value="NOVEL THIOESTERASE SUPERFAMILY DOMAIN AND SAPOSIN A-TYPE DOMAIN CONTAINING PROTEIN (0610012H03RIK)"/>
    <property type="match status" value="1"/>
</dbReference>
<dbReference type="Pfam" id="PF13279">
    <property type="entry name" value="4HBT_2"/>
    <property type="match status" value="1"/>
</dbReference>
<evidence type="ECO:0000256" key="1">
    <source>
        <dbReference type="ARBA" id="ARBA00005953"/>
    </source>
</evidence>
<keyword evidence="2" id="KW-0378">Hydrolase</keyword>
<reference evidence="3 4" key="1">
    <citation type="submission" date="2020-08" db="EMBL/GenBank/DDBJ databases">
        <title>A Genomic Blueprint of the Chicken Gut Microbiome.</title>
        <authorList>
            <person name="Gilroy R."/>
            <person name="Ravi A."/>
            <person name="Getino M."/>
            <person name="Pursley I."/>
            <person name="Horton D.L."/>
            <person name="Alikhan N.-F."/>
            <person name="Baker D."/>
            <person name="Gharbi K."/>
            <person name="Hall N."/>
            <person name="Watson M."/>
            <person name="Adriaenssens E.M."/>
            <person name="Foster-Nyarko E."/>
            <person name="Jarju S."/>
            <person name="Secka A."/>
            <person name="Antonio M."/>
            <person name="Oren A."/>
            <person name="Chaudhuri R."/>
            <person name="La Ragione R.M."/>
            <person name="Hildebrand F."/>
            <person name="Pallen M.J."/>
        </authorList>
    </citation>
    <scope>NUCLEOTIDE SEQUENCE [LARGE SCALE GENOMIC DNA]</scope>
    <source>
        <strain evidence="3 4">Sa1YVA6</strain>
    </source>
</reference>
<name>A0ABR8XMC3_9BACL</name>
<dbReference type="InterPro" id="IPR050563">
    <property type="entry name" value="4-hydroxybenzoyl-CoA_TE"/>
</dbReference>
<dbReference type="SUPFAM" id="SSF54637">
    <property type="entry name" value="Thioesterase/thiol ester dehydrase-isomerase"/>
    <property type="match status" value="1"/>
</dbReference>
<protein>
    <submittedName>
        <fullName evidence="3">Acyl-CoA thioesterase</fullName>
    </submittedName>
</protein>
<evidence type="ECO:0000313" key="4">
    <source>
        <dbReference type="Proteomes" id="UP000600565"/>
    </source>
</evidence>
<dbReference type="RefSeq" id="WP_191703664.1">
    <property type="nucleotide sequence ID" value="NZ_JACSPW010000006.1"/>
</dbReference>
<comment type="similarity">
    <text evidence="1">Belongs to the 4-hydroxybenzoyl-CoA thioesterase family.</text>
</comment>